<feature type="transmembrane region" description="Helical" evidence="8">
    <location>
        <begin position="240"/>
        <end position="258"/>
    </location>
</feature>
<accession>A0A1E7YLA1</accession>
<comment type="caution">
    <text evidence="10">The sequence shown here is derived from an EMBL/GenBank/DDBJ whole genome shotgun (WGS) entry which is preliminary data.</text>
</comment>
<evidence type="ECO:0000313" key="11">
    <source>
        <dbReference type="Proteomes" id="UP000175616"/>
    </source>
</evidence>
<dbReference type="OMA" id="WAWITER"/>
<dbReference type="InterPro" id="IPR035906">
    <property type="entry name" value="MetI-like_sf"/>
</dbReference>
<dbReference type="EMBL" id="LZYE01000258">
    <property type="protein sequence ID" value="OFC32704.1"/>
    <property type="molecule type" value="Genomic_DNA"/>
</dbReference>
<feature type="transmembrane region" description="Helical" evidence="8">
    <location>
        <begin position="389"/>
        <end position="410"/>
    </location>
</feature>
<dbReference type="SUPFAM" id="SSF161098">
    <property type="entry name" value="MetI-like"/>
    <property type="match status" value="2"/>
</dbReference>
<name>A0A1E7YLA1_9PROT</name>
<evidence type="ECO:0000256" key="4">
    <source>
        <dbReference type="ARBA" id="ARBA00022519"/>
    </source>
</evidence>
<dbReference type="PANTHER" id="PTHR43357:SF4">
    <property type="entry name" value="INNER MEMBRANE ABC TRANSPORTER PERMEASE PROTEIN YDCV"/>
    <property type="match status" value="1"/>
</dbReference>
<dbReference type="RefSeq" id="WP_014002842.1">
    <property type="nucleotide sequence ID" value="NZ_CP026328.2"/>
</dbReference>
<keyword evidence="6 8" id="KW-1133">Transmembrane helix</keyword>
<evidence type="ECO:0000256" key="2">
    <source>
        <dbReference type="ARBA" id="ARBA00022448"/>
    </source>
</evidence>
<dbReference type="GO" id="GO:0055085">
    <property type="term" value="P:transmembrane transport"/>
    <property type="evidence" value="ECO:0007669"/>
    <property type="project" value="InterPro"/>
</dbReference>
<dbReference type="GO" id="GO:0005886">
    <property type="term" value="C:plasma membrane"/>
    <property type="evidence" value="ECO:0007669"/>
    <property type="project" value="UniProtKB-SubCell"/>
</dbReference>
<dbReference type="PANTHER" id="PTHR43357">
    <property type="entry name" value="INNER MEMBRANE ABC TRANSPORTER PERMEASE PROTEIN YDCV"/>
    <property type="match status" value="1"/>
</dbReference>
<feature type="transmembrane region" description="Helical" evidence="8">
    <location>
        <begin position="12"/>
        <end position="36"/>
    </location>
</feature>
<feature type="transmembrane region" description="Helical" evidence="8">
    <location>
        <begin position="360"/>
        <end position="383"/>
    </location>
</feature>
<dbReference type="PROSITE" id="PS50928">
    <property type="entry name" value="ABC_TM1"/>
    <property type="match status" value="2"/>
</dbReference>
<evidence type="ECO:0000256" key="5">
    <source>
        <dbReference type="ARBA" id="ARBA00022692"/>
    </source>
</evidence>
<keyword evidence="2 8" id="KW-0813">Transport</keyword>
<comment type="subcellular location">
    <subcellularLocation>
        <location evidence="1">Cell inner membrane</location>
        <topology evidence="1">Multi-pass membrane protein</topology>
    </subcellularLocation>
    <subcellularLocation>
        <location evidence="8">Cell membrane</location>
        <topology evidence="8">Multi-pass membrane protein</topology>
    </subcellularLocation>
</comment>
<feature type="transmembrane region" description="Helical" evidence="8">
    <location>
        <begin position="326"/>
        <end position="348"/>
    </location>
</feature>
<dbReference type="InterPro" id="IPR000515">
    <property type="entry name" value="MetI-like"/>
</dbReference>
<dbReference type="Pfam" id="PF00528">
    <property type="entry name" value="BPD_transp_1"/>
    <property type="match status" value="1"/>
</dbReference>
<feature type="transmembrane region" description="Helical" evidence="8">
    <location>
        <begin position="456"/>
        <end position="476"/>
    </location>
</feature>
<proteinExistence type="inferred from homology"/>
<evidence type="ECO:0000313" key="10">
    <source>
        <dbReference type="EMBL" id="OFC32704.1"/>
    </source>
</evidence>
<evidence type="ECO:0000256" key="6">
    <source>
        <dbReference type="ARBA" id="ARBA00022989"/>
    </source>
</evidence>
<dbReference type="CDD" id="cd06261">
    <property type="entry name" value="TM_PBP2"/>
    <property type="match status" value="1"/>
</dbReference>
<gene>
    <name evidence="10" type="ORF">BAE27_10270</name>
</gene>
<evidence type="ECO:0000256" key="1">
    <source>
        <dbReference type="ARBA" id="ARBA00004429"/>
    </source>
</evidence>
<evidence type="ECO:0000256" key="8">
    <source>
        <dbReference type="RuleBase" id="RU363032"/>
    </source>
</evidence>
<keyword evidence="3" id="KW-1003">Cell membrane</keyword>
<feature type="transmembrane region" description="Helical" evidence="8">
    <location>
        <begin position="496"/>
        <end position="519"/>
    </location>
</feature>
<feature type="transmembrane region" description="Helical" evidence="8">
    <location>
        <begin position="95"/>
        <end position="118"/>
    </location>
</feature>
<feature type="domain" description="ABC transmembrane type-1" evidence="9">
    <location>
        <begin position="326"/>
        <end position="523"/>
    </location>
</feature>
<dbReference type="GeneID" id="92931340"/>
<feature type="transmembrane region" description="Helical" evidence="8">
    <location>
        <begin position="56"/>
        <end position="83"/>
    </location>
</feature>
<evidence type="ECO:0000256" key="3">
    <source>
        <dbReference type="ARBA" id="ARBA00022475"/>
    </source>
</evidence>
<dbReference type="Proteomes" id="UP000175616">
    <property type="component" value="Unassembled WGS sequence"/>
</dbReference>
<sequence>MSVRRYRGILRTLPVWLIILIFFVYPLGRFLLLPWFPHWAPESLGAASWPSDGWAALRNSVVLAIAAAGLAAALGTFWAWAMERRRSAWHPWSEAVLWLIFLMPSYLLTTGWEILFAAPILRHGFLHDGFYSPVGIIVLLAAKALPFAIFVVRPLWAALGHELTEAMRIFAVRPGRAVRVFLRLAIPVASAATVVSFIESVQEFGIPATLGAHLHLPILTYSIYAALSTSPLNFVGASRLALLLVVLAFSGALLQIVLQKRFGAVLVHAQVRHRLPARPKRSEALVIAAMNLVVGVLVLVLPMLAIVRSAFQGGVSALRMADWDPVLHSLGFALLAASLAILLAWLFARSLVSGGVGGRAMDVFSMGNMAVPGLVLGAAYIMAFNLPGFSLYGGSLLLILAYTAATAPMLTRLLQAPMAQLDRSLGDAARIHGVSAWVRWLDIDAALLSRPLVRGWLLAFGTVMFELPVSELLYPAGKTPLGVAVLALNNGEHFAAAARLALGGLASVALVTVVVLVLLRFALPDYRMAVTQ</sequence>
<dbReference type="Gene3D" id="1.10.3720.10">
    <property type="entry name" value="MetI-like"/>
    <property type="match status" value="2"/>
</dbReference>
<feature type="domain" description="ABC transmembrane type-1" evidence="9">
    <location>
        <begin position="57"/>
        <end position="253"/>
    </location>
</feature>
<protein>
    <submittedName>
        <fullName evidence="10">Iron ABC transporter permease</fullName>
    </submittedName>
</protein>
<keyword evidence="7 8" id="KW-0472">Membrane</keyword>
<keyword evidence="5 8" id="KW-0812">Transmembrane</keyword>
<feature type="transmembrane region" description="Helical" evidence="8">
    <location>
        <begin position="284"/>
        <end position="306"/>
    </location>
</feature>
<comment type="similarity">
    <text evidence="8">Belongs to the binding-protein-dependent transport system permease family.</text>
</comment>
<keyword evidence="4" id="KW-0997">Cell inner membrane</keyword>
<feature type="transmembrane region" description="Helical" evidence="8">
    <location>
        <begin position="130"/>
        <end position="159"/>
    </location>
</feature>
<evidence type="ECO:0000256" key="7">
    <source>
        <dbReference type="ARBA" id="ARBA00023136"/>
    </source>
</evidence>
<dbReference type="AlphaFoldDB" id="A0A1E7YLA1"/>
<feature type="transmembrane region" description="Helical" evidence="8">
    <location>
        <begin position="180"/>
        <end position="198"/>
    </location>
</feature>
<organism evidence="10 11">
    <name type="scientific">Acidithiobacillus caldus</name>
    <dbReference type="NCBI Taxonomy" id="33059"/>
    <lineage>
        <taxon>Bacteria</taxon>
        <taxon>Pseudomonadati</taxon>
        <taxon>Pseudomonadota</taxon>
        <taxon>Acidithiobacillia</taxon>
        <taxon>Acidithiobacillales</taxon>
        <taxon>Acidithiobacillaceae</taxon>
        <taxon>Acidithiobacillus</taxon>
    </lineage>
</organism>
<reference evidence="10 11" key="1">
    <citation type="submission" date="2016-06" db="EMBL/GenBank/DDBJ databases">
        <title>Gene turnover analysis identifies the evolutionary adaptation of the extremophile Acidithiobacillus caldus.</title>
        <authorList>
            <person name="Zhang X."/>
        </authorList>
    </citation>
    <scope>NUCLEOTIDE SEQUENCE [LARGE SCALE GENOMIC DNA]</scope>
    <source>
        <strain evidence="10 11">DX</strain>
    </source>
</reference>
<evidence type="ECO:0000259" key="9">
    <source>
        <dbReference type="PROSITE" id="PS50928"/>
    </source>
</evidence>